<sequence>MELESQKQIFTFVIKSGESQSGWVSVLRPSGTKLMVADIDSGGNSITLTINSRLTWEAGDGKTVKVGLSTATDFEITVAGDGILLSEALAPLAGLVNRDWRIQSNVAVAADLVFTLEIT</sequence>
<dbReference type="Proteomes" id="UP000473574">
    <property type="component" value="Unassembled WGS sequence"/>
</dbReference>
<dbReference type="AlphaFoldDB" id="A0A6M0SBF9"/>
<dbReference type="RefSeq" id="WP_163666916.1">
    <property type="nucleotide sequence ID" value="NZ_QZCE01000002.1"/>
</dbReference>
<reference evidence="1 2" key="1">
    <citation type="journal article" date="2020" name="Microb. Ecol.">
        <title>Ecogenomics of the Marine Benthic Filamentous Cyanobacterium Adonisia.</title>
        <authorList>
            <person name="Walter J.M."/>
            <person name="Coutinho F.H."/>
            <person name="Leomil L."/>
            <person name="Hargreaves P.I."/>
            <person name="Campeao M.E."/>
            <person name="Vieira V.V."/>
            <person name="Silva B.S."/>
            <person name="Fistarol G.O."/>
            <person name="Salomon P.S."/>
            <person name="Sawabe T."/>
            <person name="Mino S."/>
            <person name="Hosokawa M."/>
            <person name="Miyashita H."/>
            <person name="Maruyama F."/>
            <person name="van Verk M.C."/>
            <person name="Dutilh B.E."/>
            <person name="Thompson C.C."/>
            <person name="Thompson F.L."/>
        </authorList>
    </citation>
    <scope>NUCLEOTIDE SEQUENCE [LARGE SCALE GENOMIC DNA]</scope>
    <source>
        <strain evidence="1 2">CCMR0082</strain>
    </source>
</reference>
<dbReference type="EMBL" id="QZCE01000002">
    <property type="protein sequence ID" value="NEZ65656.1"/>
    <property type="molecule type" value="Genomic_DNA"/>
</dbReference>
<comment type="caution">
    <text evidence="1">The sequence shown here is derived from an EMBL/GenBank/DDBJ whole genome shotgun (WGS) entry which is preliminary data.</text>
</comment>
<protein>
    <submittedName>
        <fullName evidence="1">Uncharacterized protein</fullName>
    </submittedName>
</protein>
<proteinExistence type="predicted"/>
<organism evidence="1 2">
    <name type="scientific">Adonisia turfae CCMR0082</name>
    <dbReference type="NCBI Taxonomy" id="2304604"/>
    <lineage>
        <taxon>Bacteria</taxon>
        <taxon>Bacillati</taxon>
        <taxon>Cyanobacteriota</taxon>
        <taxon>Adonisia</taxon>
        <taxon>Adonisia turfae</taxon>
    </lineage>
</organism>
<evidence type="ECO:0000313" key="2">
    <source>
        <dbReference type="Proteomes" id="UP000473574"/>
    </source>
</evidence>
<gene>
    <name evidence="1" type="ORF">D0962_23350</name>
</gene>
<name>A0A6M0SBF9_9CYAN</name>
<accession>A0A6M0SBF9</accession>
<evidence type="ECO:0000313" key="1">
    <source>
        <dbReference type="EMBL" id="NEZ65656.1"/>
    </source>
</evidence>